<protein>
    <submittedName>
        <fullName evidence="2">Uncharacterized protein</fullName>
    </submittedName>
</protein>
<name>A0A226D4E2_FOLCA</name>
<dbReference type="Proteomes" id="UP000198287">
    <property type="component" value="Unassembled WGS sequence"/>
</dbReference>
<feature type="compositionally biased region" description="Polar residues" evidence="1">
    <location>
        <begin position="121"/>
        <end position="137"/>
    </location>
</feature>
<accession>A0A226D4E2</accession>
<evidence type="ECO:0000256" key="1">
    <source>
        <dbReference type="SAM" id="MobiDB-lite"/>
    </source>
</evidence>
<feature type="compositionally biased region" description="Polar residues" evidence="1">
    <location>
        <begin position="99"/>
        <end position="112"/>
    </location>
</feature>
<sequence>MKKNSVTAAKVEKKATTSLIILNKHARDTRHNQTVGTTRYFPTNTSSIDAPKNSLFNFNFGVGHHKQQKVLKRVNSTIPPQRPERVNSTISPQRRERVSSTQRPKRVSSTIIPPQRRERVSSTISPQRPKRVSSTIIPPQRRERVSSTIPPQRPERELSDSEEEKPSIWRRRPRQISSSSSSSSDVCVPLLHHKYEISPPQNVKSEDDESDEISEITPSPPQNVKSEDDESNEISEITPSPPQSVKSEADEIEEIVPSTPEPSEHSDTGVPSAHTDVENDEENADMQFRINADEAAFLELRNSAATGNNVEIRASIVNNSVDIKELSDPLLFQESDPGVMVASFGLYENRVTGYINIAPRTLKPMSISKNVQIICWVLKGSVVVRSTQYEVVDGTNYLIGKSLTTGACIVVQPYTPYMMENNDPHEVAVLGYVMISLDEGS</sequence>
<organism evidence="2 3">
    <name type="scientific">Folsomia candida</name>
    <name type="common">Springtail</name>
    <dbReference type="NCBI Taxonomy" id="158441"/>
    <lineage>
        <taxon>Eukaryota</taxon>
        <taxon>Metazoa</taxon>
        <taxon>Ecdysozoa</taxon>
        <taxon>Arthropoda</taxon>
        <taxon>Hexapoda</taxon>
        <taxon>Collembola</taxon>
        <taxon>Entomobryomorpha</taxon>
        <taxon>Isotomoidea</taxon>
        <taxon>Isotomidae</taxon>
        <taxon>Proisotominae</taxon>
        <taxon>Folsomia</taxon>
    </lineage>
</organism>
<evidence type="ECO:0000313" key="3">
    <source>
        <dbReference type="Proteomes" id="UP000198287"/>
    </source>
</evidence>
<keyword evidence="3" id="KW-1185">Reference proteome</keyword>
<dbReference type="EMBL" id="LNIX01000033">
    <property type="protein sequence ID" value="OXA40422.1"/>
    <property type="molecule type" value="Genomic_DNA"/>
</dbReference>
<evidence type="ECO:0000313" key="2">
    <source>
        <dbReference type="EMBL" id="OXA40422.1"/>
    </source>
</evidence>
<comment type="caution">
    <text evidence="2">The sequence shown here is derived from an EMBL/GenBank/DDBJ whole genome shotgun (WGS) entry which is preliminary data.</text>
</comment>
<proteinExistence type="predicted"/>
<gene>
    <name evidence="2" type="ORF">Fcan01_24639</name>
</gene>
<feature type="region of interest" description="Disordered" evidence="1">
    <location>
        <begin position="74"/>
        <end position="276"/>
    </location>
</feature>
<dbReference type="AlphaFoldDB" id="A0A226D4E2"/>
<reference evidence="2 3" key="1">
    <citation type="submission" date="2015-12" db="EMBL/GenBank/DDBJ databases">
        <title>The genome of Folsomia candida.</title>
        <authorList>
            <person name="Faddeeva A."/>
            <person name="Derks M.F."/>
            <person name="Anvar Y."/>
            <person name="Smit S."/>
            <person name="Van Straalen N."/>
            <person name="Roelofs D."/>
        </authorList>
    </citation>
    <scope>NUCLEOTIDE SEQUENCE [LARGE SCALE GENOMIC DNA]</scope>
    <source>
        <strain evidence="2 3">VU population</strain>
        <tissue evidence="2">Whole body</tissue>
    </source>
</reference>
<feature type="compositionally biased region" description="Basic and acidic residues" evidence="1">
    <location>
        <begin position="153"/>
        <end position="167"/>
    </location>
</feature>